<dbReference type="PANTHER" id="PTHR23253:SF23">
    <property type="entry name" value="EUKARYOTIC TRANSLATION INITIATION FACTOR 4 GAMMA 3"/>
    <property type="match status" value="1"/>
</dbReference>
<evidence type="ECO:0000259" key="1">
    <source>
        <dbReference type="PROSITE" id="PS51366"/>
    </source>
</evidence>
<keyword evidence="3" id="KW-1185">Reference proteome</keyword>
<accession>A0ABD0Q596</accession>
<gene>
    <name evidence="2" type="ORF">M9458_023466</name>
</gene>
<dbReference type="AlphaFoldDB" id="A0ABD0Q596"/>
<protein>
    <recommendedName>
        <fullName evidence="1">MI domain-containing protein</fullName>
    </recommendedName>
</protein>
<dbReference type="Pfam" id="PF02847">
    <property type="entry name" value="MA3"/>
    <property type="match status" value="1"/>
</dbReference>
<dbReference type="InterPro" id="IPR003891">
    <property type="entry name" value="Initiation_fac_eIF4g_MI"/>
</dbReference>
<reference evidence="2 3" key="1">
    <citation type="submission" date="2024-05" db="EMBL/GenBank/DDBJ databases">
        <title>Genome sequencing and assembly of Indian major carp, Cirrhinus mrigala (Hamilton, 1822).</title>
        <authorList>
            <person name="Mohindra V."/>
            <person name="Chowdhury L.M."/>
            <person name="Lal K."/>
            <person name="Jena J.K."/>
        </authorList>
    </citation>
    <scope>NUCLEOTIDE SEQUENCE [LARGE SCALE GENOMIC DNA]</scope>
    <source>
        <strain evidence="2">CM1030</strain>
        <tissue evidence="2">Blood</tissue>
    </source>
</reference>
<feature type="non-terminal residue" evidence="2">
    <location>
        <position position="1"/>
    </location>
</feature>
<dbReference type="Proteomes" id="UP001529510">
    <property type="component" value="Unassembled WGS sequence"/>
</dbReference>
<proteinExistence type="predicted"/>
<dbReference type="InterPro" id="IPR016024">
    <property type="entry name" value="ARM-type_fold"/>
</dbReference>
<feature type="non-terminal residue" evidence="2">
    <location>
        <position position="99"/>
    </location>
</feature>
<dbReference type="EMBL" id="JAMKFB020000011">
    <property type="protein sequence ID" value="KAL0181060.1"/>
    <property type="molecule type" value="Genomic_DNA"/>
</dbReference>
<evidence type="ECO:0000313" key="3">
    <source>
        <dbReference type="Proteomes" id="UP001529510"/>
    </source>
</evidence>
<organism evidence="2 3">
    <name type="scientific">Cirrhinus mrigala</name>
    <name type="common">Mrigala</name>
    <dbReference type="NCBI Taxonomy" id="683832"/>
    <lineage>
        <taxon>Eukaryota</taxon>
        <taxon>Metazoa</taxon>
        <taxon>Chordata</taxon>
        <taxon>Craniata</taxon>
        <taxon>Vertebrata</taxon>
        <taxon>Euteleostomi</taxon>
        <taxon>Actinopterygii</taxon>
        <taxon>Neopterygii</taxon>
        <taxon>Teleostei</taxon>
        <taxon>Ostariophysi</taxon>
        <taxon>Cypriniformes</taxon>
        <taxon>Cyprinidae</taxon>
        <taxon>Labeoninae</taxon>
        <taxon>Labeonini</taxon>
        <taxon>Cirrhinus</taxon>
    </lineage>
</organism>
<name>A0ABD0Q596_CIRMR</name>
<feature type="domain" description="MI" evidence="1">
    <location>
        <begin position="1"/>
        <end position="99"/>
    </location>
</feature>
<dbReference type="Gene3D" id="1.25.40.180">
    <property type="match status" value="1"/>
</dbReference>
<dbReference type="SMART" id="SM00544">
    <property type="entry name" value="MA3"/>
    <property type="match status" value="1"/>
</dbReference>
<dbReference type="PROSITE" id="PS51366">
    <property type="entry name" value="MI"/>
    <property type="match status" value="1"/>
</dbReference>
<dbReference type="SUPFAM" id="SSF48371">
    <property type="entry name" value="ARM repeat"/>
    <property type="match status" value="1"/>
</dbReference>
<sequence>EAVQCVIEMDQPSLLFVFVRMGLECTLERSQKAREHMGLLYFQLIQKGILPHSQLYKGFSEMLEQADDMAIDVPFIWLYLAELLSPLLREGGISMRELF</sequence>
<dbReference type="PANTHER" id="PTHR23253">
    <property type="entry name" value="EUKARYOTIC TRANSLATION INITIATION FACTOR 4 GAMMA"/>
    <property type="match status" value="1"/>
</dbReference>
<evidence type="ECO:0000313" key="2">
    <source>
        <dbReference type="EMBL" id="KAL0181060.1"/>
    </source>
</evidence>
<comment type="caution">
    <text evidence="2">The sequence shown here is derived from an EMBL/GenBank/DDBJ whole genome shotgun (WGS) entry which is preliminary data.</text>
</comment>